<evidence type="ECO:0000256" key="5">
    <source>
        <dbReference type="ARBA" id="ARBA00022989"/>
    </source>
</evidence>
<evidence type="ECO:0000313" key="9">
    <source>
        <dbReference type="Proteomes" id="UP001596163"/>
    </source>
</evidence>
<dbReference type="InterPro" id="IPR004254">
    <property type="entry name" value="AdipoR/HlyIII-related"/>
</dbReference>
<keyword evidence="3" id="KW-1003">Cell membrane</keyword>
<dbReference type="InterPro" id="IPR005744">
    <property type="entry name" value="Hy-lIII"/>
</dbReference>
<keyword evidence="5 7" id="KW-1133">Transmembrane helix</keyword>
<feature type="transmembrane region" description="Helical" evidence="7">
    <location>
        <begin position="21"/>
        <end position="43"/>
    </location>
</feature>
<keyword evidence="4 7" id="KW-0812">Transmembrane</keyword>
<gene>
    <name evidence="8" type="ORF">ACFPIK_09960</name>
</gene>
<dbReference type="RefSeq" id="WP_377914765.1">
    <property type="nucleotide sequence ID" value="NZ_JBHSKS010000006.1"/>
</dbReference>
<protein>
    <submittedName>
        <fullName evidence="8">Hemolysin III family protein</fullName>
    </submittedName>
</protein>
<evidence type="ECO:0000256" key="7">
    <source>
        <dbReference type="SAM" id="Phobius"/>
    </source>
</evidence>
<feature type="transmembrane region" description="Helical" evidence="7">
    <location>
        <begin position="144"/>
        <end position="160"/>
    </location>
</feature>
<comment type="similarity">
    <text evidence="2">Belongs to the UPF0073 (Hly-III) family.</text>
</comment>
<name>A0ABW0BVZ3_9BACT</name>
<dbReference type="Proteomes" id="UP001596163">
    <property type="component" value="Unassembled WGS sequence"/>
</dbReference>
<feature type="transmembrane region" description="Helical" evidence="7">
    <location>
        <begin position="172"/>
        <end position="190"/>
    </location>
</feature>
<reference evidence="9" key="1">
    <citation type="journal article" date="2019" name="Int. J. Syst. Evol. Microbiol.">
        <title>The Global Catalogue of Microorganisms (GCM) 10K type strain sequencing project: providing services to taxonomists for standard genome sequencing and annotation.</title>
        <authorList>
            <consortium name="The Broad Institute Genomics Platform"/>
            <consortium name="The Broad Institute Genome Sequencing Center for Infectious Disease"/>
            <person name="Wu L."/>
            <person name="Ma J."/>
        </authorList>
    </citation>
    <scope>NUCLEOTIDE SEQUENCE [LARGE SCALE GENOMIC DNA]</scope>
    <source>
        <strain evidence="9">CGMCC 1.7030</strain>
    </source>
</reference>
<comment type="caution">
    <text evidence="8">The sequence shown here is derived from an EMBL/GenBank/DDBJ whole genome shotgun (WGS) entry which is preliminary data.</text>
</comment>
<dbReference type="EMBL" id="JBHSKS010000006">
    <property type="protein sequence ID" value="MFC5192092.1"/>
    <property type="molecule type" value="Genomic_DNA"/>
</dbReference>
<evidence type="ECO:0000256" key="6">
    <source>
        <dbReference type="ARBA" id="ARBA00023136"/>
    </source>
</evidence>
<evidence type="ECO:0000313" key="8">
    <source>
        <dbReference type="EMBL" id="MFC5192092.1"/>
    </source>
</evidence>
<sequence>MKKPPLAVTKSPKRAQTPEEEWANAWSHGIGLMLGAIGIPFLFSYALQSQNQGSWIGAATFSLGIVMVYGFSTAYHAAKNPKKKSKLQVMDHVSIYFLIAGSYTPMVLSILKMETAVIFLGIIWGSVLIGTFFKLFFTGKFKTLSVVIYLTMGWLAVFFIQDLVEKISWDTLTWIGLGGLSYTIGVFFYVKSEKLYYHAIWHLFVLGGTAAHFVAVYQLI</sequence>
<evidence type="ECO:0000256" key="2">
    <source>
        <dbReference type="ARBA" id="ARBA00008488"/>
    </source>
</evidence>
<accession>A0ABW0BVZ3</accession>
<organism evidence="8 9">
    <name type="scientific">Algoriphagus aquatilis</name>
    <dbReference type="NCBI Taxonomy" id="490186"/>
    <lineage>
        <taxon>Bacteria</taxon>
        <taxon>Pseudomonadati</taxon>
        <taxon>Bacteroidota</taxon>
        <taxon>Cytophagia</taxon>
        <taxon>Cytophagales</taxon>
        <taxon>Cyclobacteriaceae</taxon>
        <taxon>Algoriphagus</taxon>
    </lineage>
</organism>
<feature type="transmembrane region" description="Helical" evidence="7">
    <location>
        <begin position="93"/>
        <end position="111"/>
    </location>
</feature>
<evidence type="ECO:0000256" key="4">
    <source>
        <dbReference type="ARBA" id="ARBA00022692"/>
    </source>
</evidence>
<evidence type="ECO:0000256" key="3">
    <source>
        <dbReference type="ARBA" id="ARBA00022475"/>
    </source>
</evidence>
<dbReference type="PANTHER" id="PTHR20855:SF3">
    <property type="entry name" value="LD03007P"/>
    <property type="match status" value="1"/>
</dbReference>
<dbReference type="PANTHER" id="PTHR20855">
    <property type="entry name" value="ADIPOR/PROGESTIN RECEPTOR-RELATED"/>
    <property type="match status" value="1"/>
</dbReference>
<dbReference type="NCBIfam" id="TIGR01065">
    <property type="entry name" value="hlyIII"/>
    <property type="match status" value="1"/>
</dbReference>
<feature type="transmembrane region" description="Helical" evidence="7">
    <location>
        <begin position="199"/>
        <end position="219"/>
    </location>
</feature>
<dbReference type="Pfam" id="PF03006">
    <property type="entry name" value="HlyIII"/>
    <property type="match status" value="1"/>
</dbReference>
<keyword evidence="9" id="KW-1185">Reference proteome</keyword>
<proteinExistence type="inferred from homology"/>
<feature type="transmembrane region" description="Helical" evidence="7">
    <location>
        <begin position="117"/>
        <end position="137"/>
    </location>
</feature>
<keyword evidence="6 7" id="KW-0472">Membrane</keyword>
<comment type="subcellular location">
    <subcellularLocation>
        <location evidence="1">Cell membrane</location>
        <topology evidence="1">Multi-pass membrane protein</topology>
    </subcellularLocation>
</comment>
<feature type="transmembrane region" description="Helical" evidence="7">
    <location>
        <begin position="55"/>
        <end position="72"/>
    </location>
</feature>
<evidence type="ECO:0000256" key="1">
    <source>
        <dbReference type="ARBA" id="ARBA00004651"/>
    </source>
</evidence>